<comment type="caution">
    <text evidence="7">The sequence shown here is derived from an EMBL/GenBank/DDBJ whole genome shotgun (WGS) entry which is preliminary data.</text>
</comment>
<sequence length="221" mass="25832">MENDEVILLDFWPSMFGMRVRVALAEKAIEYEYKEEDLFSSKSPTLLKMNPIHKKIPVLIHNGKPVCESFVVVEYIDEVWKDKAPLLPSDPYERSQARFWASYTDKLYDFGRRIWTVKREEFVEGKKDLIDPLKLLEEAALGDKPYFGGESFGFVDIALIGFYSWFYTYETICNFSIEAECPKIAAWGKRCMKRESVSKSLADSRKIYEVIIEFRKKNGLE</sequence>
<dbReference type="InterPro" id="IPR004046">
    <property type="entry name" value="GST_C"/>
</dbReference>
<dbReference type="GO" id="GO:0004364">
    <property type="term" value="F:glutathione transferase activity"/>
    <property type="evidence" value="ECO:0007669"/>
    <property type="project" value="UniProtKB-EC"/>
</dbReference>
<dbReference type="SUPFAM" id="SSF52833">
    <property type="entry name" value="Thioredoxin-like"/>
    <property type="match status" value="1"/>
</dbReference>
<dbReference type="SFLD" id="SFLDG00358">
    <property type="entry name" value="Main_(cytGST)"/>
    <property type="match status" value="1"/>
</dbReference>
<feature type="domain" description="GST N-terminal" evidence="5">
    <location>
        <begin position="4"/>
        <end position="84"/>
    </location>
</feature>
<organism evidence="7 8">
    <name type="scientific">Solanum pinnatisectum</name>
    <name type="common">tansyleaf nightshade</name>
    <dbReference type="NCBI Taxonomy" id="50273"/>
    <lineage>
        <taxon>Eukaryota</taxon>
        <taxon>Viridiplantae</taxon>
        <taxon>Streptophyta</taxon>
        <taxon>Embryophyta</taxon>
        <taxon>Tracheophyta</taxon>
        <taxon>Spermatophyta</taxon>
        <taxon>Magnoliopsida</taxon>
        <taxon>eudicotyledons</taxon>
        <taxon>Gunneridae</taxon>
        <taxon>Pentapetalae</taxon>
        <taxon>asterids</taxon>
        <taxon>lamiids</taxon>
        <taxon>Solanales</taxon>
        <taxon>Solanaceae</taxon>
        <taxon>Solanoideae</taxon>
        <taxon>Solaneae</taxon>
        <taxon>Solanum</taxon>
    </lineage>
</organism>
<protein>
    <recommendedName>
        <fullName evidence="1">glutathione transferase</fullName>
        <ecNumber evidence="1">2.5.1.18</ecNumber>
    </recommendedName>
</protein>
<dbReference type="InterPro" id="IPR045074">
    <property type="entry name" value="GST_C_Tau"/>
</dbReference>
<keyword evidence="2" id="KW-0808">Transferase</keyword>
<dbReference type="SFLD" id="SFLDS00019">
    <property type="entry name" value="Glutathione_Transferase_(cytos"/>
    <property type="match status" value="1"/>
</dbReference>
<dbReference type="FunFam" id="3.40.30.10:FF:000014">
    <property type="entry name" value="Tau class glutathione S-transferase"/>
    <property type="match status" value="1"/>
</dbReference>
<comment type="similarity">
    <text evidence="4">Belongs to the GST superfamily.</text>
</comment>
<dbReference type="Proteomes" id="UP001311915">
    <property type="component" value="Unassembled WGS sequence"/>
</dbReference>
<evidence type="ECO:0000256" key="4">
    <source>
        <dbReference type="RuleBase" id="RU003494"/>
    </source>
</evidence>
<dbReference type="InterPro" id="IPR040079">
    <property type="entry name" value="Glutathione_S-Trfase"/>
</dbReference>
<keyword evidence="8" id="KW-1185">Reference proteome</keyword>
<dbReference type="GO" id="GO:0005737">
    <property type="term" value="C:cytoplasm"/>
    <property type="evidence" value="ECO:0007669"/>
    <property type="project" value="TreeGrafter"/>
</dbReference>
<dbReference type="PROSITE" id="PS50405">
    <property type="entry name" value="GST_CTER"/>
    <property type="match status" value="1"/>
</dbReference>
<dbReference type="InterPro" id="IPR036282">
    <property type="entry name" value="Glutathione-S-Trfase_C_sf"/>
</dbReference>
<dbReference type="Gene3D" id="1.20.1050.10">
    <property type="match status" value="1"/>
</dbReference>
<gene>
    <name evidence="7" type="ORF">R3W88_026299</name>
</gene>
<evidence type="ECO:0000313" key="8">
    <source>
        <dbReference type="Proteomes" id="UP001311915"/>
    </source>
</evidence>
<proteinExistence type="inferred from homology"/>
<evidence type="ECO:0000256" key="3">
    <source>
        <dbReference type="ARBA" id="ARBA00047960"/>
    </source>
</evidence>
<name>A0AAV9LCS2_9SOLN</name>
<dbReference type="PROSITE" id="PS50404">
    <property type="entry name" value="GST_NTER"/>
    <property type="match status" value="1"/>
</dbReference>
<dbReference type="CDD" id="cd03058">
    <property type="entry name" value="GST_N_Tau"/>
    <property type="match status" value="1"/>
</dbReference>
<dbReference type="InterPro" id="IPR045073">
    <property type="entry name" value="Omega/Tau-like"/>
</dbReference>
<dbReference type="InterPro" id="IPR036249">
    <property type="entry name" value="Thioredoxin-like_sf"/>
</dbReference>
<evidence type="ECO:0000256" key="1">
    <source>
        <dbReference type="ARBA" id="ARBA00012452"/>
    </source>
</evidence>
<evidence type="ECO:0000313" key="7">
    <source>
        <dbReference type="EMBL" id="KAK4723520.1"/>
    </source>
</evidence>
<dbReference type="CDD" id="cd03185">
    <property type="entry name" value="GST_C_Tau"/>
    <property type="match status" value="1"/>
</dbReference>
<evidence type="ECO:0000259" key="5">
    <source>
        <dbReference type="PROSITE" id="PS50404"/>
    </source>
</evidence>
<dbReference type="Gene3D" id="3.40.30.10">
    <property type="entry name" value="Glutaredoxin"/>
    <property type="match status" value="1"/>
</dbReference>
<dbReference type="SUPFAM" id="SSF47616">
    <property type="entry name" value="GST C-terminal domain-like"/>
    <property type="match status" value="1"/>
</dbReference>
<dbReference type="SFLD" id="SFLDG01152">
    <property type="entry name" value="Main.3:_Omega-_and_Tau-like"/>
    <property type="match status" value="1"/>
</dbReference>
<dbReference type="Pfam" id="PF02798">
    <property type="entry name" value="GST_N"/>
    <property type="match status" value="1"/>
</dbReference>
<dbReference type="Pfam" id="PF00043">
    <property type="entry name" value="GST_C"/>
    <property type="match status" value="1"/>
</dbReference>
<dbReference type="GO" id="GO:0006749">
    <property type="term" value="P:glutathione metabolic process"/>
    <property type="evidence" value="ECO:0007669"/>
    <property type="project" value="InterPro"/>
</dbReference>
<comment type="catalytic activity">
    <reaction evidence="3">
        <text>RX + glutathione = an S-substituted glutathione + a halide anion + H(+)</text>
        <dbReference type="Rhea" id="RHEA:16437"/>
        <dbReference type="ChEBI" id="CHEBI:15378"/>
        <dbReference type="ChEBI" id="CHEBI:16042"/>
        <dbReference type="ChEBI" id="CHEBI:17792"/>
        <dbReference type="ChEBI" id="CHEBI:57925"/>
        <dbReference type="ChEBI" id="CHEBI:90779"/>
        <dbReference type="EC" id="2.5.1.18"/>
    </reaction>
</comment>
<dbReference type="AlphaFoldDB" id="A0AAV9LCS2"/>
<evidence type="ECO:0000259" key="6">
    <source>
        <dbReference type="PROSITE" id="PS50405"/>
    </source>
</evidence>
<accession>A0AAV9LCS2</accession>
<dbReference type="InterPro" id="IPR010987">
    <property type="entry name" value="Glutathione-S-Trfase_C-like"/>
</dbReference>
<reference evidence="7 8" key="1">
    <citation type="submission" date="2023-10" db="EMBL/GenBank/DDBJ databases">
        <title>Genome-Wide Identification Analysis in wild type Solanum Pinnatisectum Reveals Some Genes Defensing Phytophthora Infestans.</title>
        <authorList>
            <person name="Sun C."/>
        </authorList>
    </citation>
    <scope>NUCLEOTIDE SEQUENCE [LARGE SCALE GENOMIC DNA]</scope>
    <source>
        <strain evidence="7">LQN</strain>
        <tissue evidence="7">Leaf</tissue>
    </source>
</reference>
<dbReference type="InterPro" id="IPR004045">
    <property type="entry name" value="Glutathione_S-Trfase_N"/>
</dbReference>
<dbReference type="EC" id="2.5.1.18" evidence="1"/>
<feature type="domain" description="GST C-terminal" evidence="6">
    <location>
        <begin position="90"/>
        <end position="210"/>
    </location>
</feature>
<dbReference type="PANTHER" id="PTHR11260:SF773">
    <property type="entry name" value="GLUTATHIONE S-TRANSFERASE U26"/>
    <property type="match status" value="1"/>
</dbReference>
<evidence type="ECO:0000256" key="2">
    <source>
        <dbReference type="ARBA" id="ARBA00022679"/>
    </source>
</evidence>
<dbReference type="FunFam" id="1.20.1050.10:FF:000018">
    <property type="entry name" value="Glutathione S-transferase U20"/>
    <property type="match status" value="1"/>
</dbReference>
<dbReference type="PANTHER" id="PTHR11260">
    <property type="entry name" value="GLUTATHIONE S-TRANSFERASE, GST, SUPERFAMILY, GST DOMAIN CONTAINING"/>
    <property type="match status" value="1"/>
</dbReference>
<dbReference type="EMBL" id="JAWPEI010000006">
    <property type="protein sequence ID" value="KAK4723520.1"/>
    <property type="molecule type" value="Genomic_DNA"/>
</dbReference>